<gene>
    <name evidence="1" type="ORF">DFA_12261</name>
</gene>
<accession>F4QCW3</accession>
<dbReference type="Pfam" id="PF18752">
    <property type="entry name" value="DAAD"/>
    <property type="match status" value="1"/>
</dbReference>
<dbReference type="KEGG" id="dfa:DFA_12261"/>
<dbReference type="RefSeq" id="XP_004353896.1">
    <property type="nucleotide sequence ID" value="XM_004353844.1"/>
</dbReference>
<dbReference type="InterPro" id="IPR041061">
    <property type="entry name" value="DAAD"/>
</dbReference>
<dbReference type="EMBL" id="GL883029">
    <property type="protein sequence ID" value="EGG14487.1"/>
    <property type="molecule type" value="Genomic_DNA"/>
</dbReference>
<name>F4QCW3_CACFS</name>
<keyword evidence="2" id="KW-1185">Reference proteome</keyword>
<evidence type="ECO:0000313" key="1">
    <source>
        <dbReference type="EMBL" id="EGG14487.1"/>
    </source>
</evidence>
<proteinExistence type="predicted"/>
<protein>
    <submittedName>
        <fullName evidence="1">Uncharacterized protein</fullName>
    </submittedName>
</protein>
<dbReference type="OrthoDB" id="24400at2759"/>
<reference evidence="2" key="1">
    <citation type="journal article" date="2011" name="Genome Res.">
        <title>Phylogeny-wide analysis of social amoeba genomes highlights ancient origins for complex intercellular communication.</title>
        <authorList>
            <person name="Heidel A.J."/>
            <person name="Lawal H.M."/>
            <person name="Felder M."/>
            <person name="Schilde C."/>
            <person name="Helps N.R."/>
            <person name="Tunggal B."/>
            <person name="Rivero F."/>
            <person name="John U."/>
            <person name="Schleicher M."/>
            <person name="Eichinger L."/>
            <person name="Platzer M."/>
            <person name="Noegel A.A."/>
            <person name="Schaap P."/>
            <person name="Gloeckner G."/>
        </authorList>
    </citation>
    <scope>NUCLEOTIDE SEQUENCE [LARGE SCALE GENOMIC DNA]</scope>
    <source>
        <strain evidence="2">SH3</strain>
    </source>
</reference>
<dbReference type="GeneID" id="14866116"/>
<dbReference type="AlphaFoldDB" id="F4QCW3"/>
<sequence length="582" mass="66484">MRVGLGCFEHDSVNSSAVCSNQLQSINQTNNNYRIMKLFNHKFKTTITLITLVLLLLVISNTINAFDSNEKVRNDLHKYIMAHTEGVKDMRHGQYAFAFYGSLGAQGGAFPLNRFTSLDLTAQGTSYYVCDINDFRYFKEKEEIIVKNPINYNIIREETNQPPIVAAPITVLQTMSKLTTSPYHSESVIIKSLGYFTDPNYPKPKLVYQPIRYLYTQYHPCSVCTTKIMNSSFVNDMTNDNIRIRNLNGLGAMLPSTPPPTTPIAYKINSEESVTNLLLPSDTSKERLYLSFSRQWDIDYCHYINIRKLAAKPGIQVVSAATNRYGDRHVGYQSTLVTELERSSMIDTRRPDGSIVSELFTFPTTFKSRESNWQYLINQAFDFFIANKVENFRSFESWKAFLDSAGYQQPFYQIVEKALVGTKREDCDWSQTIQRVKGGKGLMLFKETMIPIDPPFDVSEPTCKPNAPLKKFPCLKTPLPNFVKDPNPIQKPDCVITSQFRDRWNEAIIESVTQTGKPTPSTLFIDEKTEEFKCNSAENASPLNCRNNIIHIFFNSKKQQQQFNNIFRIKCTPSSALKDAVR</sequence>
<evidence type="ECO:0000313" key="2">
    <source>
        <dbReference type="Proteomes" id="UP000007797"/>
    </source>
</evidence>
<dbReference type="Proteomes" id="UP000007797">
    <property type="component" value="Unassembled WGS sequence"/>
</dbReference>
<organism evidence="1 2">
    <name type="scientific">Cavenderia fasciculata</name>
    <name type="common">Slime mold</name>
    <name type="synonym">Dictyostelium fasciculatum</name>
    <dbReference type="NCBI Taxonomy" id="261658"/>
    <lineage>
        <taxon>Eukaryota</taxon>
        <taxon>Amoebozoa</taxon>
        <taxon>Evosea</taxon>
        <taxon>Eumycetozoa</taxon>
        <taxon>Dictyostelia</taxon>
        <taxon>Acytosteliales</taxon>
        <taxon>Cavenderiaceae</taxon>
        <taxon>Cavenderia</taxon>
    </lineage>
</organism>